<reference evidence="1" key="1">
    <citation type="submission" date="2021-01" db="EMBL/GenBank/DDBJ databases">
        <title>Whole genome shotgun sequence of Dactylosporangium siamense NBRC 106093.</title>
        <authorList>
            <person name="Komaki H."/>
            <person name="Tamura T."/>
        </authorList>
    </citation>
    <scope>NUCLEOTIDE SEQUENCE</scope>
    <source>
        <strain evidence="1">NBRC 106093</strain>
    </source>
</reference>
<sequence>MKFWELFSVARTAPDAMLRLGDMPEWTEYLAWWHDRAALIRARDNAKLDLEMPDEACRHVLEAVPNRYWIAGGTIRGVREGTPEPTYSAVEIFDRFGGSILEEVDERGSARVPDLGG</sequence>
<name>A0A919PZA7_9ACTN</name>
<gene>
    <name evidence="1" type="ORF">Dsi01nite_111570</name>
</gene>
<dbReference type="AlphaFoldDB" id="A0A919PZA7"/>
<evidence type="ECO:0000313" key="2">
    <source>
        <dbReference type="Proteomes" id="UP000660611"/>
    </source>
</evidence>
<comment type="caution">
    <text evidence="1">The sequence shown here is derived from an EMBL/GenBank/DDBJ whole genome shotgun (WGS) entry which is preliminary data.</text>
</comment>
<keyword evidence="2" id="KW-1185">Reference proteome</keyword>
<proteinExistence type="predicted"/>
<accession>A0A919PZA7</accession>
<dbReference type="EMBL" id="BONQ01000211">
    <property type="protein sequence ID" value="GIG53116.1"/>
    <property type="molecule type" value="Genomic_DNA"/>
</dbReference>
<protein>
    <submittedName>
        <fullName evidence="1">Uncharacterized protein</fullName>
    </submittedName>
</protein>
<dbReference type="Proteomes" id="UP000660611">
    <property type="component" value="Unassembled WGS sequence"/>
</dbReference>
<organism evidence="1 2">
    <name type="scientific">Dactylosporangium siamense</name>
    <dbReference type="NCBI Taxonomy" id="685454"/>
    <lineage>
        <taxon>Bacteria</taxon>
        <taxon>Bacillati</taxon>
        <taxon>Actinomycetota</taxon>
        <taxon>Actinomycetes</taxon>
        <taxon>Micromonosporales</taxon>
        <taxon>Micromonosporaceae</taxon>
        <taxon>Dactylosporangium</taxon>
    </lineage>
</organism>
<dbReference type="RefSeq" id="WP_203854718.1">
    <property type="nucleotide sequence ID" value="NZ_BAAAVW010000050.1"/>
</dbReference>
<evidence type="ECO:0000313" key="1">
    <source>
        <dbReference type="EMBL" id="GIG53116.1"/>
    </source>
</evidence>